<feature type="binding site" evidence="11">
    <location>
        <position position="149"/>
    </location>
    <ligand>
        <name>5-methyltetrahydropteroyltri-L-glutamate</name>
        <dbReference type="ChEBI" id="CHEBI:58207"/>
    </ligand>
</feature>
<feature type="binding site" evidence="11 12">
    <location>
        <position position="640"/>
    </location>
    <ligand>
        <name>L-homocysteine</name>
        <dbReference type="ChEBI" id="CHEBI:58199"/>
    </ligand>
</feature>
<evidence type="ECO:0000256" key="3">
    <source>
        <dbReference type="ARBA" id="ARBA00009553"/>
    </source>
</evidence>
<keyword evidence="9 11" id="KW-0862">Zinc</keyword>
<dbReference type="Pfam" id="PF08267">
    <property type="entry name" value="Meth_synt_1"/>
    <property type="match status" value="1"/>
</dbReference>
<evidence type="ECO:0000256" key="6">
    <source>
        <dbReference type="ARBA" id="ARBA00022679"/>
    </source>
</evidence>
<dbReference type="InterPro" id="IPR013215">
    <property type="entry name" value="Cbl-indep_Met_Synth_N"/>
</dbReference>
<evidence type="ECO:0000256" key="9">
    <source>
        <dbReference type="ARBA" id="ARBA00022833"/>
    </source>
</evidence>
<dbReference type="InterPro" id="IPR038071">
    <property type="entry name" value="UROD/MetE-like_sf"/>
</dbReference>
<dbReference type="CDD" id="cd03311">
    <property type="entry name" value="CIMS_C_terminal_like"/>
    <property type="match status" value="1"/>
</dbReference>
<keyword evidence="10 11" id="KW-0486">Methionine biosynthesis</keyword>
<evidence type="ECO:0000256" key="12">
    <source>
        <dbReference type="PIRSR" id="PIRSR000382-1"/>
    </source>
</evidence>
<gene>
    <name evidence="11" type="primary">metE</name>
    <name evidence="17" type="ORF">HMPREF9695_00882</name>
</gene>
<feature type="domain" description="Cobalamin-independent methionine synthase MetE N-terminal" evidence="16">
    <location>
        <begin position="26"/>
        <end position="346"/>
    </location>
</feature>
<dbReference type="GO" id="GO:0003871">
    <property type="term" value="F:5-methyltetrahydropteroyltriglutamate-homocysteine S-methyltransferase activity"/>
    <property type="evidence" value="ECO:0007669"/>
    <property type="project" value="UniProtKB-UniRule"/>
</dbReference>
<feature type="binding site" evidence="12">
    <location>
        <position position="154"/>
    </location>
    <ligand>
        <name>5-methyltetrahydropteroyltri-L-glutamate</name>
        <dbReference type="ChEBI" id="CHEBI:58207"/>
    </ligand>
</feature>
<dbReference type="FunFam" id="3.20.20.210:FF:000003">
    <property type="entry name" value="5-methyltetrahydropteroyltriglutamate--homocysteine methyltransferase"/>
    <property type="match status" value="1"/>
</dbReference>
<comment type="cofactor">
    <cofactor evidence="11">
        <name>Zn(2+)</name>
        <dbReference type="ChEBI" id="CHEBI:29105"/>
    </cofactor>
    <text evidence="11">Binds 1 zinc ion per subunit.</text>
</comment>
<feature type="binding site" evidence="11">
    <location>
        <position position="684"/>
    </location>
    <ligand>
        <name>Zn(2+)</name>
        <dbReference type="ChEBI" id="CHEBI:29105"/>
        <note>catalytic</note>
    </ligand>
</feature>
<evidence type="ECO:0000256" key="4">
    <source>
        <dbReference type="ARBA" id="ARBA00022603"/>
    </source>
</evidence>
<dbReference type="GO" id="GO:0008270">
    <property type="term" value="F:zinc ion binding"/>
    <property type="evidence" value="ECO:0007669"/>
    <property type="project" value="InterPro"/>
</dbReference>
<keyword evidence="18" id="KW-1185">Reference proteome</keyword>
<feature type="binding site" evidence="11 12">
    <location>
        <position position="640"/>
    </location>
    <ligand>
        <name>L-methionine</name>
        <dbReference type="ChEBI" id="CHEBI:57844"/>
    </ligand>
</feature>
<evidence type="ECO:0000256" key="8">
    <source>
        <dbReference type="ARBA" id="ARBA00022737"/>
    </source>
</evidence>
<evidence type="ECO:0000259" key="16">
    <source>
        <dbReference type="Pfam" id="PF08267"/>
    </source>
</evidence>
<sequence length="795" mass="87795">MSGPCPNITGFPMSNSSSVTSIPVATLGTPRIGPRRELKTALENYWSGRIDEASLLKTAAQLRADNWARQKARGVTVIPSNDFSFYDQVLDTSVMVGAIPDVYNWTGGEVSLATYFAMARGSQGEDAACEHGHVHHHHGHGAPAQEMTKWFDTNYHYMVPEFSKEQTFALSSTKPIDEYREARALGYRTRPVLVGPVTFLKLGKSHDASFSNLSLLDRLLPVYIEVLNKLATEGADWVQLDEPCLVLDLDANEKAALKTAYSELALKVPGTKIMLATYFGELGDNADLVAKLPVAGVHLDLVRGKGEIDTVLSKMPADRVISLGVIDGRNIWRANLPAILDRIEPVVTGRGAHLIEIAPSCSLLHVPIDLDQETALDADLKSWLAFSLQKMSELSALGRALAVGRNTVKDELAASAAAAAARKASPKVHNKAVAERVAAITADMANRRSAFARRAQIQRARFKLPVFPTTTIGSFPQTSDVRKARAAFAKGTITMAQYDEFLREETRRTVEWQETIGLDVLVHGEFERNDMVQYFGEQLSGFAFTKSAWVQSYGSRCVRPPILFGDVSRPKPMTVEWWKYAQSLTKRPMKGMLTGPVTILNWSFVRDDIPRSKSCRQIALAIRDEVTDLEKAGATMIQIDEAALREGLPLRRSEWKTYLDWAVGSFRITASGVADETQIHTHMCYSEFNDIIDAIGAMDADVISIETSRSKMELLDAFVTYKYPNEIGPGVYDIHSPRVPDVEEMTGLIEKARSHLTADQIWINPDCGLKTRGWPEVRSALTNMVEAARQARGAA</sequence>
<evidence type="ECO:0000313" key="17">
    <source>
        <dbReference type="EMBL" id="EKS41790.1"/>
    </source>
</evidence>
<evidence type="ECO:0000256" key="11">
    <source>
        <dbReference type="HAMAP-Rule" id="MF_00172"/>
    </source>
</evidence>
<feature type="binding site" evidence="11 12">
    <location>
        <begin position="556"/>
        <end position="557"/>
    </location>
    <ligand>
        <name>5-methyltetrahydropteroyltri-L-glutamate</name>
        <dbReference type="ChEBI" id="CHEBI:58207"/>
    </ligand>
</feature>
<dbReference type="AlphaFoldDB" id="K8PQJ8"/>
<name>K8PQJ8_9BRAD</name>
<dbReference type="EC" id="2.1.1.14" evidence="11"/>
<dbReference type="NCBIfam" id="NF003556">
    <property type="entry name" value="PRK05222.1"/>
    <property type="match status" value="1"/>
</dbReference>
<evidence type="ECO:0000256" key="7">
    <source>
        <dbReference type="ARBA" id="ARBA00022723"/>
    </source>
</evidence>
<dbReference type="PANTHER" id="PTHR30519">
    <property type="entry name" value="5-METHYLTETRAHYDROPTEROYLTRIGLUTAMATE--HOMOCYSTEINE METHYLTRANSFERASE"/>
    <property type="match status" value="1"/>
</dbReference>
<dbReference type="EMBL" id="AGWX01000001">
    <property type="protein sequence ID" value="EKS41790.1"/>
    <property type="molecule type" value="Genomic_DNA"/>
</dbReference>
<feature type="binding site" evidence="11">
    <location>
        <position position="646"/>
    </location>
    <ligand>
        <name>5-methyltetrahydropteroyltri-L-glutamate</name>
        <dbReference type="ChEBI" id="CHEBI:58207"/>
    </ligand>
</feature>
<feature type="binding site" evidence="12">
    <location>
        <position position="39"/>
    </location>
    <ligand>
        <name>5-methyltetrahydropteroyltri-L-glutamate</name>
        <dbReference type="ChEBI" id="CHEBI:58207"/>
    </ligand>
</feature>
<comment type="cofactor">
    <cofactor evidence="13">
        <name>Zn(2+)</name>
        <dbReference type="ChEBI" id="CHEBI:29105"/>
    </cofactor>
    <text evidence="13">Binds 2 Zn(2+) ions per subunit.</text>
</comment>
<feature type="active site" description="Proton donor" evidence="11 14">
    <location>
        <position position="735"/>
    </location>
</feature>
<evidence type="ECO:0000256" key="10">
    <source>
        <dbReference type="ARBA" id="ARBA00023167"/>
    </source>
</evidence>
<comment type="catalytic activity">
    <reaction evidence="11">
        <text>5-methyltetrahydropteroyltri-L-glutamate + L-homocysteine = tetrahydropteroyltri-L-glutamate + L-methionine</text>
        <dbReference type="Rhea" id="RHEA:21196"/>
        <dbReference type="ChEBI" id="CHEBI:57844"/>
        <dbReference type="ChEBI" id="CHEBI:58140"/>
        <dbReference type="ChEBI" id="CHEBI:58199"/>
        <dbReference type="ChEBI" id="CHEBI:58207"/>
        <dbReference type="EC" id="2.1.1.14"/>
    </reaction>
</comment>
<protein>
    <recommendedName>
        <fullName evidence="11">5-methyltetrahydropteroyltriglutamate--homocysteine methyltransferase</fullName>
        <ecNumber evidence="11">2.1.1.14</ecNumber>
    </recommendedName>
    <alternativeName>
        <fullName evidence="11">Cobalamin-independent methionine synthase</fullName>
    </alternativeName>
    <alternativeName>
        <fullName evidence="11">Methionine synthase, vitamin-B12 independent isozyme</fullName>
    </alternativeName>
</protein>
<keyword evidence="8 11" id="KW-0677">Repeat</keyword>
<dbReference type="InterPro" id="IPR002629">
    <property type="entry name" value="Met_Synth_C/arc"/>
</dbReference>
<evidence type="ECO:0000256" key="14">
    <source>
        <dbReference type="PIRSR" id="PIRSR000382-3"/>
    </source>
</evidence>
<reference evidence="17 18" key="1">
    <citation type="submission" date="2012-04" db="EMBL/GenBank/DDBJ databases">
        <title>The Genome Sequence of Afipia broomeae ATCC 49717.</title>
        <authorList>
            <consortium name="The Broad Institute Genome Sequencing Platform"/>
            <person name="Earl A."/>
            <person name="Ward D."/>
            <person name="Feldgarden M."/>
            <person name="Gevers D."/>
            <person name="Huys G."/>
            <person name="Walker B."/>
            <person name="Young S.K."/>
            <person name="Zeng Q."/>
            <person name="Gargeya S."/>
            <person name="Fitzgerald M."/>
            <person name="Haas B."/>
            <person name="Abouelleil A."/>
            <person name="Alvarado L."/>
            <person name="Arachchi H.M."/>
            <person name="Berlin A."/>
            <person name="Chapman S.B."/>
            <person name="Goldberg J."/>
            <person name="Griggs A."/>
            <person name="Gujja S."/>
            <person name="Hansen M."/>
            <person name="Howarth C."/>
            <person name="Imamovic A."/>
            <person name="Larimer J."/>
            <person name="McCowen C."/>
            <person name="Montmayeur A."/>
            <person name="Murphy C."/>
            <person name="Neiman D."/>
            <person name="Pearson M."/>
            <person name="Priest M."/>
            <person name="Roberts A."/>
            <person name="Saif S."/>
            <person name="Shea T."/>
            <person name="Sisk P."/>
            <person name="Sykes S."/>
            <person name="Wortman J."/>
            <person name="Nusbaum C."/>
            <person name="Birren B."/>
        </authorList>
    </citation>
    <scope>NUCLEOTIDE SEQUENCE [LARGE SCALE GENOMIC DNA]</scope>
    <source>
        <strain evidence="17 18">ATCC 49717</strain>
    </source>
</reference>
<dbReference type="HOGENOM" id="CLU_013175_0_0_5"/>
<dbReference type="Gene3D" id="3.20.20.210">
    <property type="match status" value="2"/>
</dbReference>
<accession>K8PQJ8</accession>
<dbReference type="GO" id="GO:0032259">
    <property type="term" value="P:methylation"/>
    <property type="evidence" value="ECO:0007669"/>
    <property type="project" value="UniProtKB-KW"/>
</dbReference>
<dbReference type="NCBIfam" id="TIGR01371">
    <property type="entry name" value="met_syn_B12ind"/>
    <property type="match status" value="1"/>
</dbReference>
<dbReference type="HAMAP" id="MF_00172">
    <property type="entry name" value="Meth_synth"/>
    <property type="match status" value="1"/>
</dbReference>
<proteinExistence type="inferred from homology"/>
<feature type="binding site" evidence="13">
    <location>
        <position position="767"/>
    </location>
    <ligand>
        <name>Zn(2+)</name>
        <dbReference type="ChEBI" id="CHEBI:29105"/>
        <label>1</label>
        <note>catalytic</note>
    </ligand>
</feature>
<feature type="binding site" evidence="11 12">
    <location>
        <begin position="472"/>
        <end position="474"/>
    </location>
    <ligand>
        <name>L-methionine</name>
        <dbReference type="ChEBI" id="CHEBI:57844"/>
    </ligand>
</feature>
<dbReference type="SUPFAM" id="SSF51726">
    <property type="entry name" value="UROD/MetE-like"/>
    <property type="match status" value="2"/>
</dbReference>
<evidence type="ECO:0000256" key="2">
    <source>
        <dbReference type="ARBA" id="ARBA00004681"/>
    </source>
</evidence>
<dbReference type="Pfam" id="PF01717">
    <property type="entry name" value="Meth_synt_2"/>
    <property type="match status" value="1"/>
</dbReference>
<comment type="function">
    <text evidence="1 11">Catalyzes the transfer of a methyl group from 5-methyltetrahydrofolate to homocysteine resulting in methionine formation.</text>
</comment>
<evidence type="ECO:0000313" key="18">
    <source>
        <dbReference type="Proteomes" id="UP000001096"/>
    </source>
</evidence>
<feature type="binding site" evidence="11">
    <location>
        <position position="682"/>
    </location>
    <ligand>
        <name>Zn(2+)</name>
        <dbReference type="ChEBI" id="CHEBI:29105"/>
        <note>catalytic</note>
    </ligand>
</feature>
<keyword evidence="7 11" id="KW-0479">Metal-binding</keyword>
<feature type="binding site" evidence="11">
    <location>
        <position position="525"/>
    </location>
    <ligand>
        <name>L-homocysteine</name>
        <dbReference type="ChEBI" id="CHEBI:58199"/>
    </ligand>
</feature>
<dbReference type="PATRIC" id="fig|883078.3.peg.911"/>
<feature type="binding site" evidence="11 12">
    <location>
        <position position="525"/>
    </location>
    <ligand>
        <name>L-methionine</name>
        <dbReference type="ChEBI" id="CHEBI:57844"/>
    </ligand>
</feature>
<evidence type="ECO:0000256" key="13">
    <source>
        <dbReference type="PIRSR" id="PIRSR000382-2"/>
    </source>
</evidence>
<feature type="binding site" evidence="13">
    <location>
        <position position="682"/>
    </location>
    <ligand>
        <name>Zn(2+)</name>
        <dbReference type="ChEBI" id="CHEBI:29105"/>
        <label>1</label>
        <note>catalytic</note>
    </ligand>
</feature>
<dbReference type="GO" id="GO:0071265">
    <property type="term" value="P:L-methionine biosynthetic process"/>
    <property type="evidence" value="ECO:0007669"/>
    <property type="project" value="UniProtKB-ARBA"/>
</dbReference>
<dbReference type="PIRSF" id="PIRSF000382">
    <property type="entry name" value="MeTrfase_B12_ind"/>
    <property type="match status" value="1"/>
</dbReference>
<evidence type="ECO:0000256" key="5">
    <source>
        <dbReference type="ARBA" id="ARBA00022605"/>
    </source>
</evidence>
<dbReference type="Proteomes" id="UP000001096">
    <property type="component" value="Unassembled WGS sequence"/>
</dbReference>
<dbReference type="UniPathway" id="UPA00051">
    <property type="reaction ID" value="UER00082"/>
</dbReference>
<feature type="binding site" evidence="13">
    <location>
        <position position="706"/>
    </location>
    <ligand>
        <name>Zn(2+)</name>
        <dbReference type="ChEBI" id="CHEBI:29105"/>
        <label>1</label>
        <note>catalytic</note>
    </ligand>
</feature>
<feature type="binding site" evidence="11">
    <location>
        <position position="706"/>
    </location>
    <ligand>
        <name>Zn(2+)</name>
        <dbReference type="ChEBI" id="CHEBI:29105"/>
        <note>catalytic</note>
    </ligand>
</feature>
<comment type="caution">
    <text evidence="17">The sequence shown here is derived from an EMBL/GenBank/DDBJ whole genome shotgun (WGS) entry which is preliminary data.</text>
</comment>
<dbReference type="CDD" id="cd03312">
    <property type="entry name" value="CIMS_N_terminal_like"/>
    <property type="match status" value="1"/>
</dbReference>
<keyword evidence="4 11" id="KW-0489">Methyltransferase</keyword>
<feature type="binding site" evidence="11">
    <location>
        <begin position="36"/>
        <end position="39"/>
    </location>
    <ligand>
        <name>5-methyltetrahydropteroyltri-L-glutamate</name>
        <dbReference type="ChEBI" id="CHEBI:58207"/>
    </ligand>
</feature>
<feature type="binding site" evidence="11 12">
    <location>
        <begin position="472"/>
        <end position="474"/>
    </location>
    <ligand>
        <name>L-homocysteine</name>
        <dbReference type="ChEBI" id="CHEBI:58199"/>
    </ligand>
</feature>
<organism evidence="17 18">
    <name type="scientific">Afipia broomeae ATCC 49717</name>
    <dbReference type="NCBI Taxonomy" id="883078"/>
    <lineage>
        <taxon>Bacteria</taxon>
        <taxon>Pseudomonadati</taxon>
        <taxon>Pseudomonadota</taxon>
        <taxon>Alphaproteobacteria</taxon>
        <taxon>Hyphomicrobiales</taxon>
        <taxon>Nitrobacteraceae</taxon>
        <taxon>Afipia</taxon>
    </lineage>
</organism>
<dbReference type="FunFam" id="3.20.20.210:FF:000002">
    <property type="entry name" value="5-methyltetrahydropteroyltriglutamate--homocysteine methyltransferase"/>
    <property type="match status" value="1"/>
</dbReference>
<evidence type="ECO:0000256" key="1">
    <source>
        <dbReference type="ARBA" id="ARBA00002777"/>
    </source>
</evidence>
<feature type="domain" description="Cobalamin-independent methionine synthase MetE C-terminal/archaeal" evidence="15">
    <location>
        <begin position="467"/>
        <end position="789"/>
    </location>
</feature>
<feature type="binding site" evidence="11 12">
    <location>
        <position position="602"/>
    </location>
    <ligand>
        <name>5-methyltetrahydropteroyltri-L-glutamate</name>
        <dbReference type="ChEBI" id="CHEBI:58207"/>
    </ligand>
</feature>
<comment type="similarity">
    <text evidence="3 11">Belongs to the vitamin-B12 independent methionine synthase family.</text>
</comment>
<evidence type="ECO:0000259" key="15">
    <source>
        <dbReference type="Pfam" id="PF01717"/>
    </source>
</evidence>
<feature type="binding site" evidence="11">
    <location>
        <position position="767"/>
    </location>
    <ligand>
        <name>Zn(2+)</name>
        <dbReference type="ChEBI" id="CHEBI:29105"/>
        <note>catalytic</note>
    </ligand>
</feature>
<keyword evidence="6 11" id="KW-0808">Transferase</keyword>
<comment type="pathway">
    <text evidence="2 11">Amino-acid biosynthesis; L-methionine biosynthesis via de novo pathway; L-methionine from L-homocysteine (MetE route): step 1/1.</text>
</comment>
<dbReference type="InterPro" id="IPR006276">
    <property type="entry name" value="Cobalamin-indep_Met_synthase"/>
</dbReference>
<feature type="binding site" evidence="13">
    <location>
        <position position="684"/>
    </location>
    <ligand>
        <name>Zn(2+)</name>
        <dbReference type="ChEBI" id="CHEBI:29105"/>
        <label>1</label>
        <note>catalytic</note>
    </ligand>
</feature>
<dbReference type="eggNOG" id="COG0620">
    <property type="taxonomic scope" value="Bacteria"/>
</dbReference>
<keyword evidence="5 11" id="KW-0028">Amino-acid biosynthesis</keyword>